<dbReference type="Gene3D" id="1.10.3700.10">
    <property type="entry name" value="AGR C 984p-like"/>
    <property type="match status" value="1"/>
</dbReference>
<keyword evidence="2" id="KW-1185">Reference proteome</keyword>
<evidence type="ECO:0000313" key="2">
    <source>
        <dbReference type="Proteomes" id="UP000188912"/>
    </source>
</evidence>
<dbReference type="EMBL" id="CP017315">
    <property type="protein sequence ID" value="AQS40942.1"/>
    <property type="molecule type" value="Genomic_DNA"/>
</dbReference>
<dbReference type="AlphaFoldDB" id="A0A1U9JSV5"/>
<gene>
    <name evidence="1" type="ORF">BHV28_02200</name>
</gene>
<dbReference type="STRING" id="1902579.BHV28_02200"/>
<reference evidence="1 2" key="2">
    <citation type="journal article" date="2016" name="Sci. Rep.">
        <title>The genome of Rhizobiales bacteria in predatory ants reveals urease gene functions but no genes for nitrogen fixation.</title>
        <authorList>
            <person name="Neuvonen M.M."/>
            <person name="Tamarit D."/>
            <person name="Naslund K."/>
            <person name="Liebig J."/>
            <person name="Feldhaar H."/>
            <person name="Moran N.A."/>
            <person name="Guy L."/>
            <person name="Andersson S.G."/>
        </authorList>
    </citation>
    <scope>NUCLEOTIDE SEQUENCE [LARGE SCALE GENOMIC DNA]</scope>
    <source>
        <strain evidence="1 2">Hsal</strain>
    </source>
</reference>
<proteinExistence type="predicted"/>
<dbReference type="InterPro" id="IPR010626">
    <property type="entry name" value="DUF1217"/>
</dbReference>
<protein>
    <recommendedName>
        <fullName evidence="3">Flagellar protein</fullName>
    </recommendedName>
</protein>
<sequence length="265" mass="29831">MIGTYSSYKNIVSNMSRTLKTVMTQPQIKRETDYYTATIRSIGSVDAFLKNDKVYSYAMQAWGLEDMAFAKGMMRKVLTDPDFAGKMVDKRYQSFAEAFDFRRYGDKATERDSATRQTVNKYMQQTLETQTGDQKPGARLALYFNRTISEMAKSGTLSQDSWAYQVMGDRALREVVFTALGLPETIGASDIEAQKRLLESRMSYSDLADQNNMEVFIGRFSAMYDLQNQPMVSPALDVLNATNSSSGTGFSNSMMMSLQSLRFGA</sequence>
<dbReference type="InterPro" id="IPR023157">
    <property type="entry name" value="AGR-C-984p-like_sf"/>
</dbReference>
<dbReference type="SUPFAM" id="SSF158837">
    <property type="entry name" value="AGR C 984p-like"/>
    <property type="match status" value="1"/>
</dbReference>
<dbReference type="Proteomes" id="UP000188912">
    <property type="component" value="Chromosome"/>
</dbReference>
<dbReference type="Pfam" id="PF06748">
    <property type="entry name" value="DUF1217"/>
    <property type="match status" value="1"/>
</dbReference>
<evidence type="ECO:0000313" key="1">
    <source>
        <dbReference type="EMBL" id="AQS40942.1"/>
    </source>
</evidence>
<dbReference type="KEGG" id="thd:BHV28_02200"/>
<accession>A0A1U9JSV5</accession>
<reference evidence="1 2" key="1">
    <citation type="journal article" date="2010" name="Science">
        <title>Genomic comparison of the ants Camponotus floridanus and Harpegnathos saltator.</title>
        <authorList>
            <person name="Bonasio R."/>
            <person name="Zhang G."/>
            <person name="Ye C."/>
            <person name="Mutti N.S."/>
            <person name="Fang X."/>
            <person name="Qin N."/>
            <person name="Donahue G."/>
            <person name="Yang P."/>
            <person name="Li Q."/>
            <person name="Li C."/>
            <person name="Zhang P."/>
            <person name="Huang Z."/>
            <person name="Berger S.L."/>
            <person name="Reinberg D."/>
            <person name="Wang J."/>
            <person name="Liebig J."/>
        </authorList>
    </citation>
    <scope>NUCLEOTIDE SEQUENCE [LARGE SCALE GENOMIC DNA]</scope>
    <source>
        <strain evidence="1 2">Hsal</strain>
    </source>
</reference>
<evidence type="ECO:0008006" key="3">
    <source>
        <dbReference type="Google" id="ProtNLM"/>
    </source>
</evidence>
<organism evidence="1 2">
    <name type="scientific">Candidatus Tokpelaia hoelldobleri</name>
    <dbReference type="NCBI Taxonomy" id="1902579"/>
    <lineage>
        <taxon>Bacteria</taxon>
        <taxon>Pseudomonadati</taxon>
        <taxon>Pseudomonadota</taxon>
        <taxon>Alphaproteobacteria</taxon>
        <taxon>Hyphomicrobiales</taxon>
        <taxon>Candidatus Tokpelaia</taxon>
    </lineage>
</organism>
<name>A0A1U9JSV5_9HYPH</name>